<dbReference type="PANTHER" id="PTHR30250">
    <property type="entry name" value="PST FAMILY PREDICTED COLANIC ACID TRANSPORTER"/>
    <property type="match status" value="1"/>
</dbReference>
<dbReference type="Proteomes" id="UP000431177">
    <property type="component" value="Unassembled WGS sequence"/>
</dbReference>
<feature type="transmembrane region" description="Helical" evidence="6">
    <location>
        <begin position="437"/>
        <end position="455"/>
    </location>
</feature>
<evidence type="ECO:0000256" key="3">
    <source>
        <dbReference type="ARBA" id="ARBA00022692"/>
    </source>
</evidence>
<evidence type="ECO:0000313" key="7">
    <source>
        <dbReference type="EMBL" id="KAB5278829.1"/>
    </source>
</evidence>
<evidence type="ECO:0000256" key="2">
    <source>
        <dbReference type="ARBA" id="ARBA00022475"/>
    </source>
</evidence>
<keyword evidence="5 6" id="KW-0472">Membrane</keyword>
<feature type="transmembrane region" description="Helical" evidence="6">
    <location>
        <begin position="82"/>
        <end position="106"/>
    </location>
</feature>
<evidence type="ECO:0000313" key="9">
    <source>
        <dbReference type="Proteomes" id="UP000431177"/>
    </source>
</evidence>
<feature type="transmembrane region" description="Helical" evidence="6">
    <location>
        <begin position="12"/>
        <end position="36"/>
    </location>
</feature>
<dbReference type="EMBL" id="WCLP01000076">
    <property type="protein sequence ID" value="KAB5278829.1"/>
    <property type="molecule type" value="Genomic_DNA"/>
</dbReference>
<feature type="transmembrane region" description="Helical" evidence="6">
    <location>
        <begin position="300"/>
        <end position="324"/>
    </location>
</feature>
<gene>
    <name evidence="8" type="ORF">F9950_04905</name>
    <name evidence="7" type="ORF">F9962_17660</name>
</gene>
<dbReference type="InterPro" id="IPR050833">
    <property type="entry name" value="Poly_Biosynth_Transport"/>
</dbReference>
<dbReference type="Proteomes" id="UP000440773">
    <property type="component" value="Unassembled WGS sequence"/>
</dbReference>
<keyword evidence="2" id="KW-1003">Cell membrane</keyword>
<feature type="transmembrane region" description="Helical" evidence="6">
    <location>
        <begin position="126"/>
        <end position="144"/>
    </location>
</feature>
<accession>A0A6N6UT39</accession>
<dbReference type="AlphaFoldDB" id="A0A6N6UT39"/>
<keyword evidence="4 6" id="KW-1133">Transmembrane helix</keyword>
<feature type="transmembrane region" description="Helical" evidence="6">
    <location>
        <begin position="403"/>
        <end position="425"/>
    </location>
</feature>
<dbReference type="PANTHER" id="PTHR30250:SF26">
    <property type="entry name" value="PSMA PROTEIN"/>
    <property type="match status" value="1"/>
</dbReference>
<evidence type="ECO:0000313" key="10">
    <source>
        <dbReference type="Proteomes" id="UP000440773"/>
    </source>
</evidence>
<feature type="transmembrane region" description="Helical" evidence="6">
    <location>
        <begin position="467"/>
        <end position="486"/>
    </location>
</feature>
<feature type="transmembrane region" description="Helical" evidence="6">
    <location>
        <begin position="156"/>
        <end position="178"/>
    </location>
</feature>
<reference evidence="9 10" key="1">
    <citation type="journal article" date="2019" name="Nat. Med.">
        <title>A library of human gut bacterial isolates paired with longitudinal multiomics data enables mechanistic microbiome research.</title>
        <authorList>
            <person name="Poyet M."/>
            <person name="Groussin M."/>
            <person name="Gibbons S.M."/>
            <person name="Avila-Pacheco J."/>
            <person name="Jiang X."/>
            <person name="Kearney S.M."/>
            <person name="Perrotta A.R."/>
            <person name="Berdy B."/>
            <person name="Zhao S."/>
            <person name="Lieberman T.D."/>
            <person name="Swanson P.K."/>
            <person name="Smith M."/>
            <person name="Roesemann S."/>
            <person name="Alexander J.E."/>
            <person name="Rich S.A."/>
            <person name="Livny J."/>
            <person name="Vlamakis H."/>
            <person name="Clish C."/>
            <person name="Bullock K."/>
            <person name="Deik A."/>
            <person name="Scott J."/>
            <person name="Pierce K.A."/>
            <person name="Xavier R.J."/>
            <person name="Alm E.J."/>
        </authorList>
    </citation>
    <scope>NUCLEOTIDE SEQUENCE [LARGE SCALE GENOMIC DNA]</scope>
    <source>
        <strain evidence="7 10">BIOML-A17</strain>
        <strain evidence="8 9">BIOML-A2</strain>
    </source>
</reference>
<comment type="caution">
    <text evidence="7">The sequence shown here is derived from an EMBL/GenBank/DDBJ whole genome shotgun (WGS) entry which is preliminary data.</text>
</comment>
<evidence type="ECO:0000313" key="8">
    <source>
        <dbReference type="EMBL" id="KAB5329542.1"/>
    </source>
</evidence>
<name>A0A6N6UT39_BACSE</name>
<evidence type="ECO:0000256" key="6">
    <source>
        <dbReference type="SAM" id="Phobius"/>
    </source>
</evidence>
<keyword evidence="3 6" id="KW-0812">Transmembrane</keyword>
<evidence type="ECO:0000256" key="4">
    <source>
        <dbReference type="ARBA" id="ARBA00022989"/>
    </source>
</evidence>
<evidence type="ECO:0000256" key="1">
    <source>
        <dbReference type="ARBA" id="ARBA00004651"/>
    </source>
</evidence>
<comment type="subcellular location">
    <subcellularLocation>
        <location evidence="1">Cell membrane</location>
        <topology evidence="1">Multi-pass membrane protein</topology>
    </subcellularLocation>
</comment>
<feature type="transmembrane region" description="Helical" evidence="6">
    <location>
        <begin position="184"/>
        <end position="204"/>
    </location>
</feature>
<dbReference type="GO" id="GO:0005886">
    <property type="term" value="C:plasma membrane"/>
    <property type="evidence" value="ECO:0007669"/>
    <property type="project" value="UniProtKB-SubCell"/>
</dbReference>
<dbReference type="EMBL" id="WCLA01000006">
    <property type="protein sequence ID" value="KAB5329542.1"/>
    <property type="molecule type" value="Genomic_DNA"/>
</dbReference>
<organism evidence="7 10">
    <name type="scientific">Bacteroides stercoris</name>
    <dbReference type="NCBI Taxonomy" id="46506"/>
    <lineage>
        <taxon>Bacteria</taxon>
        <taxon>Pseudomonadati</taxon>
        <taxon>Bacteroidota</taxon>
        <taxon>Bacteroidia</taxon>
        <taxon>Bacteroidales</taxon>
        <taxon>Bacteroidaceae</taxon>
        <taxon>Bacteroides</taxon>
    </lineage>
</organism>
<feature type="transmembrane region" description="Helical" evidence="6">
    <location>
        <begin position="376"/>
        <end position="397"/>
    </location>
</feature>
<proteinExistence type="predicted"/>
<sequence length="507" mass="57766">MADNHLIAKNTVFLYIRMLLSMGIYLYTTRVVLSILGVEDYGIYNVVGGLVAMFSFLNATMSGATSRFITFELGKNSSKVQTVFSVALTIHIIIALIVFLIGETFGLWFLENKLTIPATKMYEAKWLLQFSIVTMIFSFTQVPYNASIIAHEKMNIYAYFELVNVGLKLLSVYLLLIIDANKLIFYGAIVMLTQIGVTLLYRLYCTRKWEHCKFNLSLDREFLRPLLSYSGWDLFGNASLVARTQGVNVLLNIFFGAILNAAAGIAMQVQTAAMSFATNVMTAFRPQIVKTYAAKSYSEMINLISLGSIITYILYLIIATPLIFEMDFILHIWLEEVPDYAVCFCRLALLMDLFSNLGRVLMIGIDATGRIKETSLLLGCLYLFVIPISYILFKYQAEPYVPYIYNLFTPLLAIPINLFWLNRYIRKFSPMVYCKKVIVRLIFVTIVSLSIGWIIKENIEWAWSRLFMIFICSSFSSLSLSFYICLNSSQRTVLLTAIKSKLNGRKK</sequence>
<evidence type="ECO:0000256" key="5">
    <source>
        <dbReference type="ARBA" id="ARBA00023136"/>
    </source>
</evidence>
<protein>
    <submittedName>
        <fullName evidence="7">Polysaccharide biosynthesis protein</fullName>
    </submittedName>
</protein>
<feature type="transmembrane region" description="Helical" evidence="6">
    <location>
        <begin position="42"/>
        <end position="61"/>
    </location>
</feature>
<dbReference type="RefSeq" id="WP_147398143.1">
    <property type="nucleotide sequence ID" value="NZ_QSKU01000002.1"/>
</dbReference>